<proteinExistence type="predicted"/>
<name>A0A7Y9T5N4_9BACT</name>
<dbReference type="InterPro" id="IPR053135">
    <property type="entry name" value="AKR2_Oxidoreductase"/>
</dbReference>
<evidence type="ECO:0000313" key="2">
    <source>
        <dbReference type="EMBL" id="NYF52514.1"/>
    </source>
</evidence>
<accession>A0A7Y9T5N4</accession>
<dbReference type="InterPro" id="IPR023210">
    <property type="entry name" value="NADP_OxRdtase_dom"/>
</dbReference>
<reference evidence="2 3" key="1">
    <citation type="submission" date="2020-07" db="EMBL/GenBank/DDBJ databases">
        <title>Genomic Encyclopedia of Type Strains, Phase IV (KMG-V): Genome sequencing to study the core and pangenomes of soil and plant-associated prokaryotes.</title>
        <authorList>
            <person name="Whitman W."/>
        </authorList>
    </citation>
    <scope>NUCLEOTIDE SEQUENCE [LARGE SCALE GENOMIC DNA]</scope>
    <source>
        <strain evidence="2 3">M8UP30</strain>
    </source>
</reference>
<dbReference type="Gene3D" id="3.20.20.100">
    <property type="entry name" value="NADP-dependent oxidoreductase domain"/>
    <property type="match status" value="1"/>
</dbReference>
<dbReference type="Proteomes" id="UP000534186">
    <property type="component" value="Unassembled WGS sequence"/>
</dbReference>
<evidence type="ECO:0000259" key="1">
    <source>
        <dbReference type="Pfam" id="PF00248"/>
    </source>
</evidence>
<dbReference type="AlphaFoldDB" id="A0A7Y9T5N4"/>
<dbReference type="EMBL" id="JACCCV010000002">
    <property type="protein sequence ID" value="NYF52514.1"/>
    <property type="molecule type" value="Genomic_DNA"/>
</dbReference>
<dbReference type="InterPro" id="IPR036812">
    <property type="entry name" value="NAD(P)_OxRdtase_dom_sf"/>
</dbReference>
<feature type="domain" description="NADP-dependent oxidoreductase" evidence="1">
    <location>
        <begin position="15"/>
        <end position="213"/>
    </location>
</feature>
<organism evidence="2 3">
    <name type="scientific">Tunturiibacter lichenicola</name>
    <dbReference type="NCBI Taxonomy" id="2051959"/>
    <lineage>
        <taxon>Bacteria</taxon>
        <taxon>Pseudomonadati</taxon>
        <taxon>Acidobacteriota</taxon>
        <taxon>Terriglobia</taxon>
        <taxon>Terriglobales</taxon>
        <taxon>Acidobacteriaceae</taxon>
        <taxon>Tunturiibacter</taxon>
    </lineage>
</organism>
<dbReference type="Pfam" id="PF00248">
    <property type="entry name" value="Aldo_ket_red"/>
    <property type="match status" value="1"/>
</dbReference>
<evidence type="ECO:0000313" key="3">
    <source>
        <dbReference type="Proteomes" id="UP000534186"/>
    </source>
</evidence>
<gene>
    <name evidence="2" type="ORF">HDF12_002913</name>
</gene>
<dbReference type="SUPFAM" id="SSF51430">
    <property type="entry name" value="NAD(P)-linked oxidoreductase"/>
    <property type="match status" value="1"/>
</dbReference>
<protein>
    <submittedName>
        <fullName evidence="2">Aryl-alcohol dehydrogenase-like predicted oxidoreductase</fullName>
    </submittedName>
</protein>
<dbReference type="PANTHER" id="PTHR43312:SF1">
    <property type="entry name" value="NADP-DEPENDENT OXIDOREDUCTASE DOMAIN-CONTAINING PROTEIN"/>
    <property type="match status" value="1"/>
</dbReference>
<comment type="caution">
    <text evidence="2">The sequence shown here is derived from an EMBL/GenBank/DDBJ whole genome shotgun (WGS) entry which is preliminary data.</text>
</comment>
<dbReference type="PANTHER" id="PTHR43312">
    <property type="entry name" value="D-THREO-ALDOSE 1-DEHYDROGENASE"/>
    <property type="match status" value="1"/>
</dbReference>
<sequence length="331" mass="36518">MEQIALGDTGRTTTRLGFGCSSLMGAMGRRDSLAILESAYDAGIRHFDVAPMYGYGEAEGCLGEFLQRHRPQVTVTTKYGIPPAKNSSLISVARRVVGPLTKTLPSLKHRLALAANAATRTNEKTTFTPQQAKTSLEHSLVALRTDHIDLWLLHEISAADLHDDALLSLLEQEVQRGTIGTFGIGSSVDKIPSLLTEHPAYCRTLQYEWSVLDPEIETAPTSPFRIHHRALTENFRSLHRALSEDKQLCQGWSASTNADLNNPQDLAHLMLKAALVMNPKSVILFSSKNPRHIQLNVKTAEDRSLEAPAREFHRLVQTERNQLSLTQAGAS</sequence>